<reference evidence="1 2" key="1">
    <citation type="submission" date="2017-03" db="EMBL/GenBank/DDBJ databases">
        <authorList>
            <person name="Afonso C.L."/>
            <person name="Miller P.J."/>
            <person name="Scott M.A."/>
            <person name="Spackman E."/>
            <person name="Goraichik I."/>
            <person name="Dimitrov K.M."/>
            <person name="Suarez D.L."/>
            <person name="Swayne D.E."/>
        </authorList>
    </citation>
    <scope>NUCLEOTIDE SEQUENCE [LARGE SCALE GENOMIC DNA]</scope>
    <source>
        <strain evidence="1 2">CECT 7066</strain>
    </source>
</reference>
<sequence length="49" mass="5604">MERFPRMRSLQEFAVLHASVSNRFNLDRSLSSQVNFKVNRAAAFAEGFA</sequence>
<accession>A0A1Y5TVR6</accession>
<name>A0A1Y5TVR6_9RHOB</name>
<dbReference type="AlphaFoldDB" id="A0A1Y5TVR6"/>
<dbReference type="EMBL" id="FWFV01000018">
    <property type="protein sequence ID" value="SLN71007.1"/>
    <property type="molecule type" value="Genomic_DNA"/>
</dbReference>
<protein>
    <submittedName>
        <fullName evidence="1">Uncharacterized protein</fullName>
    </submittedName>
</protein>
<organism evidence="1 2">
    <name type="scientific">Palleronia marisminoris</name>
    <dbReference type="NCBI Taxonomy" id="315423"/>
    <lineage>
        <taxon>Bacteria</taxon>
        <taxon>Pseudomonadati</taxon>
        <taxon>Pseudomonadota</taxon>
        <taxon>Alphaproteobacteria</taxon>
        <taxon>Rhodobacterales</taxon>
        <taxon>Roseobacteraceae</taxon>
        <taxon>Palleronia</taxon>
    </lineage>
</organism>
<keyword evidence="2" id="KW-1185">Reference proteome</keyword>
<evidence type="ECO:0000313" key="2">
    <source>
        <dbReference type="Proteomes" id="UP000193870"/>
    </source>
</evidence>
<gene>
    <name evidence="1" type="ORF">PAM7066_03626</name>
</gene>
<dbReference type="Proteomes" id="UP000193870">
    <property type="component" value="Unassembled WGS sequence"/>
</dbReference>
<evidence type="ECO:0000313" key="1">
    <source>
        <dbReference type="EMBL" id="SLN71007.1"/>
    </source>
</evidence>
<proteinExistence type="predicted"/>